<protein>
    <submittedName>
        <fullName evidence="1">Uncharacterized protein</fullName>
    </submittedName>
</protein>
<dbReference type="EMBL" id="BQNB010013534">
    <property type="protein sequence ID" value="GJT17161.1"/>
    <property type="molecule type" value="Genomic_DNA"/>
</dbReference>
<sequence>MPTIVDIYSMKETMDDMMRNYIEDDLMVQIPKKEALVYYGPLRNLKAHARYLWNNDWFYLKKGNAEAKKLTISLHKIHATPFLEDDLVEILKRWALVYKKKHIKERSDPNKVYSYHQILEVIRIENKKEYGQDFMEEIIMKRADGKDSKNEKRVMNIEKIPKFCDATLKKVLMRDVEINQEVFYRYKDPPFGDVEKGSMKIFEEEIHKRLKHRRHMKRRKSFVEENQFYIQIELSHMEDHTSDWLRVVPISGLRQVMNACSRVFASNIYGDHVVSCAGIVRIKYRHNIVRDTLVDICFRSGILVAKDVDIGLGSSPLTQIGMIDFVPEACCDRGCIMELEKDAVTLMKRIRKFSMTQDIGAHIVHIISRIGFAITREVRAQRVSHLPTNFL</sequence>
<accession>A0ABQ5BTI5</accession>
<evidence type="ECO:0000313" key="2">
    <source>
        <dbReference type="Proteomes" id="UP001151760"/>
    </source>
</evidence>
<gene>
    <name evidence="1" type="ORF">Tco_0875867</name>
</gene>
<comment type="caution">
    <text evidence="1">The sequence shown here is derived from an EMBL/GenBank/DDBJ whole genome shotgun (WGS) entry which is preliminary data.</text>
</comment>
<keyword evidence="2" id="KW-1185">Reference proteome</keyword>
<dbReference type="PANTHER" id="PTHR48462:SF1">
    <property type="entry name" value="PROTEIN, PUTATIVE-RELATED"/>
    <property type="match status" value="1"/>
</dbReference>
<name>A0ABQ5BTI5_9ASTR</name>
<reference evidence="1" key="2">
    <citation type="submission" date="2022-01" db="EMBL/GenBank/DDBJ databases">
        <authorList>
            <person name="Yamashiro T."/>
            <person name="Shiraishi A."/>
            <person name="Satake H."/>
            <person name="Nakayama K."/>
        </authorList>
    </citation>
    <scope>NUCLEOTIDE SEQUENCE</scope>
</reference>
<dbReference type="Proteomes" id="UP001151760">
    <property type="component" value="Unassembled WGS sequence"/>
</dbReference>
<organism evidence="1 2">
    <name type="scientific">Tanacetum coccineum</name>
    <dbReference type="NCBI Taxonomy" id="301880"/>
    <lineage>
        <taxon>Eukaryota</taxon>
        <taxon>Viridiplantae</taxon>
        <taxon>Streptophyta</taxon>
        <taxon>Embryophyta</taxon>
        <taxon>Tracheophyta</taxon>
        <taxon>Spermatophyta</taxon>
        <taxon>Magnoliopsida</taxon>
        <taxon>eudicotyledons</taxon>
        <taxon>Gunneridae</taxon>
        <taxon>Pentapetalae</taxon>
        <taxon>asterids</taxon>
        <taxon>campanulids</taxon>
        <taxon>Asterales</taxon>
        <taxon>Asteraceae</taxon>
        <taxon>Asteroideae</taxon>
        <taxon>Anthemideae</taxon>
        <taxon>Anthemidinae</taxon>
        <taxon>Tanacetum</taxon>
    </lineage>
</organism>
<proteinExistence type="predicted"/>
<dbReference type="PANTHER" id="PTHR48462">
    <property type="entry name" value="PROTEIN, PUTATIVE-RELATED"/>
    <property type="match status" value="1"/>
</dbReference>
<evidence type="ECO:0000313" key="1">
    <source>
        <dbReference type="EMBL" id="GJT17161.1"/>
    </source>
</evidence>
<reference evidence="1" key="1">
    <citation type="journal article" date="2022" name="Int. J. Mol. Sci.">
        <title>Draft Genome of Tanacetum Coccineum: Genomic Comparison of Closely Related Tanacetum-Family Plants.</title>
        <authorList>
            <person name="Yamashiro T."/>
            <person name="Shiraishi A."/>
            <person name="Nakayama K."/>
            <person name="Satake H."/>
        </authorList>
    </citation>
    <scope>NUCLEOTIDE SEQUENCE</scope>
</reference>